<evidence type="ECO:0000256" key="1">
    <source>
        <dbReference type="SAM" id="Phobius"/>
    </source>
</evidence>
<feature type="transmembrane region" description="Helical" evidence="1">
    <location>
        <begin position="58"/>
        <end position="78"/>
    </location>
</feature>
<keyword evidence="3" id="KW-1185">Reference proteome</keyword>
<dbReference type="InterPro" id="IPR025699">
    <property type="entry name" value="ABC2_memb-like"/>
</dbReference>
<protein>
    <submittedName>
        <fullName evidence="2">ABC-2 transporter permease</fullName>
    </submittedName>
</protein>
<dbReference type="EMBL" id="JBHUNA010000003">
    <property type="protein sequence ID" value="MFD2759624.1"/>
    <property type="molecule type" value="Genomic_DNA"/>
</dbReference>
<reference evidence="3" key="1">
    <citation type="journal article" date="2019" name="Int. J. Syst. Evol. Microbiol.">
        <title>The Global Catalogue of Microorganisms (GCM) 10K type strain sequencing project: providing services to taxonomists for standard genome sequencing and annotation.</title>
        <authorList>
            <consortium name="The Broad Institute Genomics Platform"/>
            <consortium name="The Broad Institute Genome Sequencing Center for Infectious Disease"/>
            <person name="Wu L."/>
            <person name="Ma J."/>
        </authorList>
    </citation>
    <scope>NUCLEOTIDE SEQUENCE [LARGE SCALE GENOMIC DNA]</scope>
    <source>
        <strain evidence="3">TISTR 1535</strain>
    </source>
</reference>
<organism evidence="2 3">
    <name type="scientific">Lentibacillus juripiscarius</name>
    <dbReference type="NCBI Taxonomy" id="257446"/>
    <lineage>
        <taxon>Bacteria</taxon>
        <taxon>Bacillati</taxon>
        <taxon>Bacillota</taxon>
        <taxon>Bacilli</taxon>
        <taxon>Bacillales</taxon>
        <taxon>Bacillaceae</taxon>
        <taxon>Lentibacillus</taxon>
    </lineage>
</organism>
<dbReference type="RefSeq" id="WP_382390292.1">
    <property type="nucleotide sequence ID" value="NZ_JBHUNA010000003.1"/>
</dbReference>
<proteinExistence type="predicted"/>
<accession>A0ABW5V488</accession>
<dbReference type="Proteomes" id="UP001597502">
    <property type="component" value="Unassembled WGS sequence"/>
</dbReference>
<gene>
    <name evidence="2" type="ORF">ACFSUO_01310</name>
</gene>
<feature type="transmembrane region" description="Helical" evidence="1">
    <location>
        <begin position="172"/>
        <end position="193"/>
    </location>
</feature>
<evidence type="ECO:0000313" key="3">
    <source>
        <dbReference type="Proteomes" id="UP001597502"/>
    </source>
</evidence>
<comment type="caution">
    <text evidence="2">The sequence shown here is derived from an EMBL/GenBank/DDBJ whole genome shotgun (WGS) entry which is preliminary data.</text>
</comment>
<dbReference type="Pfam" id="PF13346">
    <property type="entry name" value="ABC2_membrane_5"/>
    <property type="match status" value="1"/>
</dbReference>
<keyword evidence="1" id="KW-0472">Membrane</keyword>
<evidence type="ECO:0000313" key="2">
    <source>
        <dbReference type="EMBL" id="MFD2759624.1"/>
    </source>
</evidence>
<keyword evidence="1" id="KW-0812">Transmembrane</keyword>
<name>A0ABW5V488_9BACI</name>
<keyword evidence="1" id="KW-1133">Transmembrane helix</keyword>
<feature type="transmembrane region" description="Helical" evidence="1">
    <location>
        <begin position="205"/>
        <end position="225"/>
    </location>
</feature>
<feature type="transmembrane region" description="Helical" evidence="1">
    <location>
        <begin position="108"/>
        <end position="129"/>
    </location>
</feature>
<feature type="transmembrane region" description="Helical" evidence="1">
    <location>
        <begin position="21"/>
        <end position="38"/>
    </location>
</feature>
<feature type="transmembrane region" description="Helical" evidence="1">
    <location>
        <begin position="141"/>
        <end position="165"/>
    </location>
</feature>
<sequence>MRSDVIFNFIKEEWYDQRRMLFWYFLISLVLGIALIVGSQQEGIVNRIKQTGFSFEELSRISFAVLFMPYAISWMMLFSRPGKENRTGFYSFLHTLPITLKEIVTAKYISTFLLNVLMAGWLCGLWWLYEVNFPDAASTRIWAGLCVVVFFFALSILALQLGFFFQWGDSNFVFMILFLFLIVNQFKFVGQLAELTINLMERNSLMLWGIAIFSTGCIWLVCWRWSMKVYRKYKGV</sequence>